<comment type="caution">
    <text evidence="2">The sequence shown here is derived from an EMBL/GenBank/DDBJ whole genome shotgun (WGS) entry which is preliminary data.</text>
</comment>
<reference evidence="2 3" key="1">
    <citation type="submission" date="2019-03" db="EMBL/GenBank/DDBJ databases">
        <title>Draft genome sequences of novel Actinobacteria.</title>
        <authorList>
            <person name="Sahin N."/>
            <person name="Ay H."/>
            <person name="Saygin H."/>
        </authorList>
    </citation>
    <scope>NUCLEOTIDE SEQUENCE [LARGE SCALE GENOMIC DNA]</scope>
    <source>
        <strain evidence="2 3">JCM 13523</strain>
    </source>
</reference>
<keyword evidence="3" id="KW-1185">Reference proteome</keyword>
<feature type="compositionally biased region" description="Basic and acidic residues" evidence="1">
    <location>
        <begin position="1"/>
        <end position="12"/>
    </location>
</feature>
<dbReference type="RefSeq" id="WP_132164474.1">
    <property type="nucleotide sequence ID" value="NZ_SMKX01000003.1"/>
</dbReference>
<evidence type="ECO:0000256" key="1">
    <source>
        <dbReference type="SAM" id="MobiDB-lite"/>
    </source>
</evidence>
<protein>
    <submittedName>
        <fullName evidence="2">Lasso RiPP family leader peptide-containing protein</fullName>
    </submittedName>
</protein>
<evidence type="ECO:0000313" key="2">
    <source>
        <dbReference type="EMBL" id="TDD63000.1"/>
    </source>
</evidence>
<dbReference type="NCBIfam" id="NF033521">
    <property type="entry name" value="lasso_leader_L3"/>
    <property type="match status" value="1"/>
</dbReference>
<accession>A0A4R4ZWQ7</accession>
<name>A0A4R4ZWQ7_9ACTN</name>
<organism evidence="2 3">
    <name type="scientific">Kribbella antibiotica</name>
    <dbReference type="NCBI Taxonomy" id="190195"/>
    <lineage>
        <taxon>Bacteria</taxon>
        <taxon>Bacillati</taxon>
        <taxon>Actinomycetota</taxon>
        <taxon>Actinomycetes</taxon>
        <taxon>Propionibacteriales</taxon>
        <taxon>Kribbellaceae</taxon>
        <taxon>Kribbella</taxon>
    </lineage>
</organism>
<dbReference type="EMBL" id="SMKX01000003">
    <property type="protein sequence ID" value="TDD63000.1"/>
    <property type="molecule type" value="Genomic_DNA"/>
</dbReference>
<dbReference type="Proteomes" id="UP000295124">
    <property type="component" value="Unassembled WGS sequence"/>
</dbReference>
<dbReference type="AlphaFoldDB" id="A0A4R4ZWQ7"/>
<proteinExistence type="predicted"/>
<evidence type="ECO:0000313" key="3">
    <source>
        <dbReference type="Proteomes" id="UP000295124"/>
    </source>
</evidence>
<sequence>MHDETEKQEYERPTLTAHGEFGAVTAGKIGGRSEPGGGRFGF</sequence>
<gene>
    <name evidence="2" type="ORF">E1263_01440</name>
</gene>
<feature type="region of interest" description="Disordered" evidence="1">
    <location>
        <begin position="1"/>
        <end position="42"/>
    </location>
</feature>
<feature type="compositionally biased region" description="Gly residues" evidence="1">
    <location>
        <begin position="28"/>
        <end position="42"/>
    </location>
</feature>